<evidence type="ECO:0000313" key="4">
    <source>
        <dbReference type="Proteomes" id="UP000231962"/>
    </source>
</evidence>
<gene>
    <name evidence="2" type="ORF">CH360_02870</name>
    <name evidence="3" type="ORF">CH373_02875</name>
</gene>
<dbReference type="EMBL" id="NPDZ01000001">
    <property type="protein sequence ID" value="PJZ74992.1"/>
    <property type="molecule type" value="Genomic_DNA"/>
</dbReference>
<dbReference type="Proteomes" id="UP000231990">
    <property type="component" value="Unassembled WGS sequence"/>
</dbReference>
<reference evidence="4 5" key="1">
    <citation type="submission" date="2017-07" db="EMBL/GenBank/DDBJ databases">
        <title>Leptospira spp. isolated from tropical soils.</title>
        <authorList>
            <person name="Thibeaux R."/>
            <person name="Iraola G."/>
            <person name="Ferres I."/>
            <person name="Bierque E."/>
            <person name="Girault D."/>
            <person name="Soupe-Gilbert M.-E."/>
            <person name="Picardeau M."/>
            <person name="Goarant C."/>
        </authorList>
    </citation>
    <scope>NUCLEOTIDE SEQUENCE [LARGE SCALE GENOMIC DNA]</scope>
    <source>
        <strain evidence="3 5">FH1-B-B1</strain>
        <strain evidence="2 4">FH1-B-C1</strain>
    </source>
</reference>
<dbReference type="EMBL" id="NPDY01000001">
    <property type="protein sequence ID" value="PJZ71457.1"/>
    <property type="molecule type" value="Genomic_DNA"/>
</dbReference>
<evidence type="ECO:0000313" key="5">
    <source>
        <dbReference type="Proteomes" id="UP000231990"/>
    </source>
</evidence>
<sequence length="298" mass="34812">MMKFKRAWPFLIAIYCFTALLHSESAQRSLLEYTDIFVSSDKFGGICSEKNINQITGLTIDGWSTNTSTLDINEKIANFYKLAECATSLRILVLRSNNTDSACSVFLQELDVFNNIYGEKLQKIFSGTATYYEKYSFTPDCSPKNKTPNYIGPENTNNGFAKYNYELKNLKKDQCLKKIQDLSTFHMQLVSLKSEPSEWSEELKKKYRTNIEKDLERLKGLNHCSRLRTVIINLPAILYVPRSAYRDREIYGKMNSEERMFYYDKIYKVNLDAFRKIYGKRIQELLPNKEILLHNTVW</sequence>
<dbReference type="RefSeq" id="WP_100712443.1">
    <property type="nucleotide sequence ID" value="NZ_NPDY01000001.1"/>
</dbReference>
<accession>A0A2M9ZSF0</accession>
<dbReference type="Proteomes" id="UP000231962">
    <property type="component" value="Unassembled WGS sequence"/>
</dbReference>
<keyword evidence="1" id="KW-0732">Signal</keyword>
<evidence type="ECO:0000313" key="2">
    <source>
        <dbReference type="EMBL" id="PJZ71457.1"/>
    </source>
</evidence>
<name>A0A2M9ZSF0_9LEPT</name>
<keyword evidence="4" id="KW-1185">Reference proteome</keyword>
<feature type="signal peptide" evidence="1">
    <location>
        <begin position="1"/>
        <end position="28"/>
    </location>
</feature>
<evidence type="ECO:0000256" key="1">
    <source>
        <dbReference type="SAM" id="SignalP"/>
    </source>
</evidence>
<proteinExistence type="predicted"/>
<comment type="caution">
    <text evidence="3">The sequence shown here is derived from an EMBL/GenBank/DDBJ whole genome shotgun (WGS) entry which is preliminary data.</text>
</comment>
<feature type="chain" id="PRO_5014657539" evidence="1">
    <location>
        <begin position="29"/>
        <end position="298"/>
    </location>
</feature>
<organism evidence="3 5">
    <name type="scientific">Leptospira perolatii</name>
    <dbReference type="NCBI Taxonomy" id="2023191"/>
    <lineage>
        <taxon>Bacteria</taxon>
        <taxon>Pseudomonadati</taxon>
        <taxon>Spirochaetota</taxon>
        <taxon>Spirochaetia</taxon>
        <taxon>Leptospirales</taxon>
        <taxon>Leptospiraceae</taxon>
        <taxon>Leptospira</taxon>
    </lineage>
</organism>
<protein>
    <submittedName>
        <fullName evidence="3">Uncharacterized protein</fullName>
    </submittedName>
</protein>
<evidence type="ECO:0000313" key="3">
    <source>
        <dbReference type="EMBL" id="PJZ74992.1"/>
    </source>
</evidence>
<dbReference type="AlphaFoldDB" id="A0A2M9ZSF0"/>